<protein>
    <submittedName>
        <fullName evidence="2">Uncharacterized protein</fullName>
    </submittedName>
</protein>
<comment type="caution">
    <text evidence="2">The sequence shown here is derived from an EMBL/GenBank/DDBJ whole genome shotgun (WGS) entry which is preliminary data.</text>
</comment>
<reference evidence="2" key="2">
    <citation type="submission" date="2021-09" db="EMBL/GenBank/DDBJ databases">
        <authorList>
            <person name="Jia N."/>
            <person name="Wang J."/>
            <person name="Shi W."/>
            <person name="Du L."/>
            <person name="Sun Y."/>
            <person name="Zhan W."/>
            <person name="Jiang J."/>
            <person name="Wang Q."/>
            <person name="Zhang B."/>
            <person name="Ji P."/>
            <person name="Sakyi L.B."/>
            <person name="Cui X."/>
            <person name="Yuan T."/>
            <person name="Jiang B."/>
            <person name="Yang W."/>
            <person name="Lam T.T.-Y."/>
            <person name="Chang Q."/>
            <person name="Ding S."/>
            <person name="Wang X."/>
            <person name="Zhu J."/>
            <person name="Ruan X."/>
            <person name="Zhao L."/>
            <person name="Wei J."/>
            <person name="Que T."/>
            <person name="Du C."/>
            <person name="Cheng J."/>
            <person name="Dai P."/>
            <person name="Han X."/>
            <person name="Huang E."/>
            <person name="Gao Y."/>
            <person name="Liu J."/>
            <person name="Shao H."/>
            <person name="Ye R."/>
            <person name="Li L."/>
            <person name="Wei W."/>
            <person name="Wang X."/>
            <person name="Wang C."/>
            <person name="Huo Q."/>
            <person name="Li W."/>
            <person name="Guo W."/>
            <person name="Chen H."/>
            <person name="Chen S."/>
            <person name="Zhou L."/>
            <person name="Zhou L."/>
            <person name="Ni X."/>
            <person name="Tian J."/>
            <person name="Zhou Y."/>
            <person name="Sheng Y."/>
            <person name="Liu T."/>
            <person name="Pan Y."/>
            <person name="Xia L."/>
            <person name="Li J."/>
            <person name="Zhao F."/>
            <person name="Cao W."/>
        </authorList>
    </citation>
    <scope>NUCLEOTIDE SEQUENCE</scope>
    <source>
        <strain evidence="2">Rsan-2018</strain>
        <tissue evidence="2">Larvae</tissue>
    </source>
</reference>
<sequence>MLSRPAPTVAFVASAVCKARSLAFCIGKKVLPEDVRALFGGFIPSTNGIRISKIQKSEWLRLARLHGRLLAVQLFDVLDPNLPLETLVHVFEQVVLPHDVQQVLSRQERANTPSTIGLPQRFCPSSDKFPGVLPRKIPPADYKNPTRKRRRRSYQH</sequence>
<dbReference type="Proteomes" id="UP000821837">
    <property type="component" value="Chromosome 11"/>
</dbReference>
<feature type="region of interest" description="Disordered" evidence="1">
    <location>
        <begin position="125"/>
        <end position="156"/>
    </location>
</feature>
<dbReference type="AlphaFoldDB" id="A0A9D4T6A8"/>
<evidence type="ECO:0000313" key="2">
    <source>
        <dbReference type="EMBL" id="KAH7973158.1"/>
    </source>
</evidence>
<accession>A0A9D4T6A8</accession>
<reference evidence="2" key="1">
    <citation type="journal article" date="2020" name="Cell">
        <title>Large-Scale Comparative Analyses of Tick Genomes Elucidate Their Genetic Diversity and Vector Capacities.</title>
        <authorList>
            <consortium name="Tick Genome and Microbiome Consortium (TIGMIC)"/>
            <person name="Jia N."/>
            <person name="Wang J."/>
            <person name="Shi W."/>
            <person name="Du L."/>
            <person name="Sun Y."/>
            <person name="Zhan W."/>
            <person name="Jiang J.F."/>
            <person name="Wang Q."/>
            <person name="Zhang B."/>
            <person name="Ji P."/>
            <person name="Bell-Sakyi L."/>
            <person name="Cui X.M."/>
            <person name="Yuan T.T."/>
            <person name="Jiang B.G."/>
            <person name="Yang W.F."/>
            <person name="Lam T.T."/>
            <person name="Chang Q.C."/>
            <person name="Ding S.J."/>
            <person name="Wang X.J."/>
            <person name="Zhu J.G."/>
            <person name="Ruan X.D."/>
            <person name="Zhao L."/>
            <person name="Wei J.T."/>
            <person name="Ye R.Z."/>
            <person name="Que T.C."/>
            <person name="Du C.H."/>
            <person name="Zhou Y.H."/>
            <person name="Cheng J.X."/>
            <person name="Dai P.F."/>
            <person name="Guo W.B."/>
            <person name="Han X.H."/>
            <person name="Huang E.J."/>
            <person name="Li L.F."/>
            <person name="Wei W."/>
            <person name="Gao Y.C."/>
            <person name="Liu J.Z."/>
            <person name="Shao H.Z."/>
            <person name="Wang X."/>
            <person name="Wang C.C."/>
            <person name="Yang T.C."/>
            <person name="Huo Q.B."/>
            <person name="Li W."/>
            <person name="Chen H.Y."/>
            <person name="Chen S.E."/>
            <person name="Zhou L.G."/>
            <person name="Ni X.B."/>
            <person name="Tian J.H."/>
            <person name="Sheng Y."/>
            <person name="Liu T."/>
            <person name="Pan Y.S."/>
            <person name="Xia L.Y."/>
            <person name="Li J."/>
            <person name="Zhao F."/>
            <person name="Cao W.C."/>
        </authorList>
    </citation>
    <scope>NUCLEOTIDE SEQUENCE</scope>
    <source>
        <strain evidence="2">Rsan-2018</strain>
    </source>
</reference>
<dbReference type="EMBL" id="JABSTV010001247">
    <property type="protein sequence ID" value="KAH7973158.1"/>
    <property type="molecule type" value="Genomic_DNA"/>
</dbReference>
<evidence type="ECO:0000256" key="1">
    <source>
        <dbReference type="SAM" id="MobiDB-lite"/>
    </source>
</evidence>
<proteinExistence type="predicted"/>
<feature type="compositionally biased region" description="Basic residues" evidence="1">
    <location>
        <begin position="145"/>
        <end position="156"/>
    </location>
</feature>
<keyword evidence="3" id="KW-1185">Reference proteome</keyword>
<name>A0A9D4T6A8_RHISA</name>
<evidence type="ECO:0000313" key="3">
    <source>
        <dbReference type="Proteomes" id="UP000821837"/>
    </source>
</evidence>
<organism evidence="2 3">
    <name type="scientific">Rhipicephalus sanguineus</name>
    <name type="common">Brown dog tick</name>
    <name type="synonym">Ixodes sanguineus</name>
    <dbReference type="NCBI Taxonomy" id="34632"/>
    <lineage>
        <taxon>Eukaryota</taxon>
        <taxon>Metazoa</taxon>
        <taxon>Ecdysozoa</taxon>
        <taxon>Arthropoda</taxon>
        <taxon>Chelicerata</taxon>
        <taxon>Arachnida</taxon>
        <taxon>Acari</taxon>
        <taxon>Parasitiformes</taxon>
        <taxon>Ixodida</taxon>
        <taxon>Ixodoidea</taxon>
        <taxon>Ixodidae</taxon>
        <taxon>Rhipicephalinae</taxon>
        <taxon>Rhipicephalus</taxon>
        <taxon>Rhipicephalus</taxon>
    </lineage>
</organism>
<gene>
    <name evidence="2" type="ORF">HPB52_022164</name>
</gene>